<feature type="transmembrane region" description="Helical" evidence="1">
    <location>
        <begin position="32"/>
        <end position="51"/>
    </location>
</feature>
<keyword evidence="1" id="KW-0812">Transmembrane</keyword>
<protein>
    <submittedName>
        <fullName evidence="2">Uncharacterized protein</fullName>
    </submittedName>
</protein>
<evidence type="ECO:0000313" key="2">
    <source>
        <dbReference type="EMBL" id="MFD0992210.1"/>
    </source>
</evidence>
<comment type="caution">
    <text evidence="2">The sequence shown here is derived from an EMBL/GenBank/DDBJ whole genome shotgun (WGS) entry which is preliminary data.</text>
</comment>
<reference evidence="3" key="1">
    <citation type="journal article" date="2019" name="Int. J. Syst. Evol. Microbiol.">
        <title>The Global Catalogue of Microorganisms (GCM) 10K type strain sequencing project: providing services to taxonomists for standard genome sequencing and annotation.</title>
        <authorList>
            <consortium name="The Broad Institute Genomics Platform"/>
            <consortium name="The Broad Institute Genome Sequencing Center for Infectious Disease"/>
            <person name="Wu L."/>
            <person name="Ma J."/>
        </authorList>
    </citation>
    <scope>NUCLEOTIDE SEQUENCE [LARGE SCALE GENOMIC DNA]</scope>
    <source>
        <strain evidence="3">CCUG 60527</strain>
    </source>
</reference>
<gene>
    <name evidence="2" type="ORF">ACFQ1U_03245</name>
</gene>
<accession>A0ABW3JQQ8</accession>
<dbReference type="RefSeq" id="WP_386105266.1">
    <property type="nucleotide sequence ID" value="NZ_JBHTJR010000020.1"/>
</dbReference>
<dbReference type="EMBL" id="JBHTJR010000020">
    <property type="protein sequence ID" value="MFD0992210.1"/>
    <property type="molecule type" value="Genomic_DNA"/>
</dbReference>
<keyword evidence="1" id="KW-0472">Membrane</keyword>
<keyword evidence="1" id="KW-1133">Transmembrane helix</keyword>
<keyword evidence="3" id="KW-1185">Reference proteome</keyword>
<dbReference type="Proteomes" id="UP001597062">
    <property type="component" value="Unassembled WGS sequence"/>
</dbReference>
<proteinExistence type="predicted"/>
<name>A0ABW3JQQ8_9FLAO</name>
<sequence length="72" mass="8551">MKYVVLALFIVFLIWMAIGTYLLQTEHVKAPIVMGLGVMFMAFILMPVFIYHRYKDGKYKKYVIDDAKLEEW</sequence>
<organism evidence="2 3">
    <name type="scientific">Tenacibaculum geojense</name>
    <dbReference type="NCBI Taxonomy" id="915352"/>
    <lineage>
        <taxon>Bacteria</taxon>
        <taxon>Pseudomonadati</taxon>
        <taxon>Bacteroidota</taxon>
        <taxon>Flavobacteriia</taxon>
        <taxon>Flavobacteriales</taxon>
        <taxon>Flavobacteriaceae</taxon>
        <taxon>Tenacibaculum</taxon>
    </lineage>
</organism>
<evidence type="ECO:0000256" key="1">
    <source>
        <dbReference type="SAM" id="Phobius"/>
    </source>
</evidence>
<evidence type="ECO:0000313" key="3">
    <source>
        <dbReference type="Proteomes" id="UP001597062"/>
    </source>
</evidence>